<proteinExistence type="predicted"/>
<keyword evidence="1" id="KW-0812">Transmembrane</keyword>
<evidence type="ECO:0000256" key="1">
    <source>
        <dbReference type="SAM" id="Phobius"/>
    </source>
</evidence>
<protein>
    <submittedName>
        <fullName evidence="2">PD40 domain-containing protein</fullName>
    </submittedName>
</protein>
<reference evidence="2 3" key="1">
    <citation type="journal article" date="2019" name="Int. J. Syst. Evol. Microbiol.">
        <title>The Global Catalogue of Microorganisms (GCM) 10K type strain sequencing project: providing services to taxonomists for standard genome sequencing and annotation.</title>
        <authorList>
            <consortium name="The Broad Institute Genomics Platform"/>
            <consortium name="The Broad Institute Genome Sequencing Center for Infectious Disease"/>
            <person name="Wu L."/>
            <person name="Ma J."/>
        </authorList>
    </citation>
    <scope>NUCLEOTIDE SEQUENCE [LARGE SCALE GENOMIC DNA]</scope>
    <source>
        <strain evidence="2 3">JCM 16014</strain>
    </source>
</reference>
<dbReference type="Proteomes" id="UP001500751">
    <property type="component" value="Unassembled WGS sequence"/>
</dbReference>
<dbReference type="SUPFAM" id="SSF82171">
    <property type="entry name" value="DPP6 N-terminal domain-like"/>
    <property type="match status" value="1"/>
</dbReference>
<sequence>MTDDLREEAETKTQEPAPTHDKRAKILISAIAVLAVVAVAAGLAAFLGRSKQRAGVVGSFTVAGGQLTYRTTVQGPDFGKVVEQPLAAAQGAAPTLSNIPCERSYTASRVLLCLQSEGDLMSQPYAEIYDSSLKQIKKLEITGTPNRARLSADGRMASWTTFVTGDSYTQPGASTRTSILDLKTGAYIDSLEAFAATVDGKPYKAVDVNYWGVTFTADDNTFYATMGSTSKTWLMRGDLKAHTLTALRENLECPSLSPDGTRLVFKKRVSDDIRRPWRFTVLDLATMKETPLAETRSVDDQAAWLDAHTVMYAVPHDNDPGSDLYAVPADGGGAPRLLALNGMSPSVTSG</sequence>
<evidence type="ECO:0000313" key="3">
    <source>
        <dbReference type="Proteomes" id="UP001500751"/>
    </source>
</evidence>
<dbReference type="InterPro" id="IPR011042">
    <property type="entry name" value="6-blade_b-propeller_TolB-like"/>
</dbReference>
<keyword evidence="3" id="KW-1185">Reference proteome</keyword>
<accession>A0ABN2UCM6</accession>
<dbReference type="Gene3D" id="2.120.10.30">
    <property type="entry name" value="TolB, C-terminal domain"/>
    <property type="match status" value="1"/>
</dbReference>
<name>A0ABN2UCM6_9ACTN</name>
<keyword evidence="1" id="KW-1133">Transmembrane helix</keyword>
<keyword evidence="1" id="KW-0472">Membrane</keyword>
<feature type="transmembrane region" description="Helical" evidence="1">
    <location>
        <begin position="26"/>
        <end position="47"/>
    </location>
</feature>
<dbReference type="RefSeq" id="WP_344666352.1">
    <property type="nucleotide sequence ID" value="NZ_BAAAQN010000015.1"/>
</dbReference>
<comment type="caution">
    <text evidence="2">The sequence shown here is derived from an EMBL/GenBank/DDBJ whole genome shotgun (WGS) entry which is preliminary data.</text>
</comment>
<organism evidence="2 3">
    <name type="scientific">Catenulispora yoronensis</name>
    <dbReference type="NCBI Taxonomy" id="450799"/>
    <lineage>
        <taxon>Bacteria</taxon>
        <taxon>Bacillati</taxon>
        <taxon>Actinomycetota</taxon>
        <taxon>Actinomycetes</taxon>
        <taxon>Catenulisporales</taxon>
        <taxon>Catenulisporaceae</taxon>
        <taxon>Catenulispora</taxon>
    </lineage>
</organism>
<evidence type="ECO:0000313" key="2">
    <source>
        <dbReference type="EMBL" id="GAA2029759.1"/>
    </source>
</evidence>
<gene>
    <name evidence="2" type="ORF">GCM10009839_31690</name>
</gene>
<dbReference type="EMBL" id="BAAAQN010000015">
    <property type="protein sequence ID" value="GAA2029759.1"/>
    <property type="molecule type" value="Genomic_DNA"/>
</dbReference>